<dbReference type="Pfam" id="PF05873">
    <property type="entry name" value="Mt_ATP-synt_D"/>
    <property type="match status" value="1"/>
</dbReference>
<proteinExistence type="inferred from homology"/>
<dbReference type="PANTHER" id="PTHR12700">
    <property type="entry name" value="ATP SYNTHASE SUBUNIT D, MITOCHONDRIAL"/>
    <property type="match status" value="1"/>
</dbReference>
<keyword evidence="4" id="KW-0138">CF(0)</keyword>
<organism evidence="10 11">
    <name type="scientific">Muntiacus reevesi</name>
    <name type="common">Reeves' muntjac</name>
    <name type="synonym">Cervus reevesi</name>
    <dbReference type="NCBI Taxonomy" id="9886"/>
    <lineage>
        <taxon>Eukaryota</taxon>
        <taxon>Metazoa</taxon>
        <taxon>Chordata</taxon>
        <taxon>Craniata</taxon>
        <taxon>Vertebrata</taxon>
        <taxon>Euteleostomi</taxon>
        <taxon>Mammalia</taxon>
        <taxon>Eutheria</taxon>
        <taxon>Laurasiatheria</taxon>
        <taxon>Artiodactyla</taxon>
        <taxon>Ruminantia</taxon>
        <taxon>Pecora</taxon>
        <taxon>Cervidae</taxon>
        <taxon>Muntiacinae</taxon>
        <taxon>Muntiacus</taxon>
    </lineage>
</organism>
<comment type="caution">
    <text evidence="10">The sequence shown here is derived from an EMBL/GenBank/DDBJ whole genome shotgun (WGS) entry which is preliminary data.</text>
</comment>
<comment type="similarity">
    <text evidence="2">Belongs to the ATPase d subunit family.</text>
</comment>
<comment type="subcellular location">
    <subcellularLocation>
        <location evidence="1">Mitochondrion inner membrane</location>
    </subcellularLocation>
</comment>
<keyword evidence="8" id="KW-0496">Mitochondrion</keyword>
<evidence type="ECO:0000313" key="11">
    <source>
        <dbReference type="Proteomes" id="UP000326062"/>
    </source>
</evidence>
<dbReference type="Gene3D" id="6.10.280.70">
    <property type="match status" value="1"/>
</dbReference>
<keyword evidence="11" id="KW-1185">Reference proteome</keyword>
<evidence type="ECO:0000256" key="2">
    <source>
        <dbReference type="ARBA" id="ARBA00006842"/>
    </source>
</evidence>
<protein>
    <submittedName>
        <fullName evidence="10">Uncharacterized protein</fullName>
    </submittedName>
</protein>
<feature type="non-terminal residue" evidence="10">
    <location>
        <position position="1"/>
    </location>
</feature>
<accession>A0A5N3XAB7</accession>
<keyword evidence="7" id="KW-0406">Ion transport</keyword>
<dbReference type="GO" id="GO:0015078">
    <property type="term" value="F:proton transmembrane transporter activity"/>
    <property type="evidence" value="ECO:0007669"/>
    <property type="project" value="InterPro"/>
</dbReference>
<dbReference type="InterPro" id="IPR008689">
    <property type="entry name" value="ATP_synth_F0_dsu_mt"/>
</dbReference>
<evidence type="ECO:0000256" key="5">
    <source>
        <dbReference type="ARBA" id="ARBA00022781"/>
    </source>
</evidence>
<keyword evidence="5" id="KW-0375">Hydrogen ion transport</keyword>
<evidence type="ECO:0000256" key="3">
    <source>
        <dbReference type="ARBA" id="ARBA00022448"/>
    </source>
</evidence>
<dbReference type="GO" id="GO:0005743">
    <property type="term" value="C:mitochondrial inner membrane"/>
    <property type="evidence" value="ECO:0007669"/>
    <property type="project" value="UniProtKB-SubCell"/>
</dbReference>
<dbReference type="SUPFAM" id="SSF161065">
    <property type="entry name" value="ATP synthase D chain-like"/>
    <property type="match status" value="1"/>
</dbReference>
<evidence type="ECO:0000256" key="8">
    <source>
        <dbReference type="ARBA" id="ARBA00023128"/>
    </source>
</evidence>
<feature type="non-terminal residue" evidence="10">
    <location>
        <position position="92"/>
    </location>
</feature>
<dbReference type="AlphaFoldDB" id="A0A5N3XAB7"/>
<keyword evidence="3" id="KW-0813">Transport</keyword>
<evidence type="ECO:0000256" key="6">
    <source>
        <dbReference type="ARBA" id="ARBA00022792"/>
    </source>
</evidence>
<evidence type="ECO:0000256" key="4">
    <source>
        <dbReference type="ARBA" id="ARBA00022547"/>
    </source>
</evidence>
<gene>
    <name evidence="10" type="ORF">FD755_017353</name>
</gene>
<keyword evidence="9" id="KW-0472">Membrane</keyword>
<dbReference type="GO" id="GO:0015986">
    <property type="term" value="P:proton motive force-driven ATP synthesis"/>
    <property type="evidence" value="ECO:0007669"/>
    <property type="project" value="InterPro"/>
</dbReference>
<evidence type="ECO:0000313" key="10">
    <source>
        <dbReference type="EMBL" id="KAB0370944.1"/>
    </source>
</evidence>
<reference evidence="10 11" key="1">
    <citation type="submission" date="2019-06" db="EMBL/GenBank/DDBJ databases">
        <title>Discovery of a novel chromosome fission-fusion reversal in muntjac.</title>
        <authorList>
            <person name="Mudd A.B."/>
            <person name="Bredeson J.V."/>
            <person name="Baum R."/>
            <person name="Hockemeyer D."/>
            <person name="Rokhsar D.S."/>
        </authorList>
    </citation>
    <scope>NUCLEOTIDE SEQUENCE [LARGE SCALE GENOMIC DNA]</scope>
    <source>
        <strain evidence="10">UCam_UCB_Mr</strain>
        <tissue evidence="10">Fibroblast cell line</tissue>
    </source>
</reference>
<dbReference type="EMBL" id="VCEB01000013">
    <property type="protein sequence ID" value="KAB0370944.1"/>
    <property type="molecule type" value="Genomic_DNA"/>
</dbReference>
<dbReference type="GO" id="GO:0045259">
    <property type="term" value="C:proton-transporting ATP synthase complex"/>
    <property type="evidence" value="ECO:0007669"/>
    <property type="project" value="UniProtKB-KW"/>
</dbReference>
<dbReference type="Proteomes" id="UP000326062">
    <property type="component" value="Chromosome 10"/>
</dbReference>
<dbReference type="InterPro" id="IPR036228">
    <property type="entry name" value="ATP_synth_F0_dsu_sf_mt"/>
</dbReference>
<name>A0A5N3XAB7_MUNRE</name>
<keyword evidence="6" id="KW-0999">Mitochondrion inner membrane</keyword>
<evidence type="ECO:0000256" key="9">
    <source>
        <dbReference type="ARBA" id="ARBA00023136"/>
    </source>
</evidence>
<evidence type="ECO:0000256" key="7">
    <source>
        <dbReference type="ARBA" id="ARBA00023065"/>
    </source>
</evidence>
<sequence length="92" mass="10757">FGEITSGNQKALHPRLATLPQKPPATDWIYYKVNMAKADLVDDFEKKFIALKFPMPEHKYSDQVDAEETEDMKSCAEFLSLWKSRIQEYEKE</sequence>
<evidence type="ECO:0000256" key="1">
    <source>
        <dbReference type="ARBA" id="ARBA00004273"/>
    </source>
</evidence>